<feature type="signal peptide" evidence="1">
    <location>
        <begin position="1"/>
        <end position="22"/>
    </location>
</feature>
<protein>
    <submittedName>
        <fullName evidence="2">Uncharacterized protein</fullName>
    </submittedName>
</protein>
<dbReference type="RefSeq" id="WP_204659254.1">
    <property type="nucleotide sequence ID" value="NZ_CP056775.1"/>
</dbReference>
<feature type="chain" id="PRO_5045894628" evidence="1">
    <location>
        <begin position="23"/>
        <end position="100"/>
    </location>
</feature>
<reference evidence="2 3" key="1">
    <citation type="submission" date="2020-06" db="EMBL/GenBank/DDBJ databases">
        <title>Dyadobacter sandarakinus sp. nov., isolated from the soil of the Arctic Yellow River Station.</title>
        <authorList>
            <person name="Zhang Y."/>
            <person name="Peng F."/>
        </authorList>
    </citation>
    <scope>NUCLEOTIDE SEQUENCE [LARGE SCALE GENOMIC DNA]</scope>
    <source>
        <strain evidence="2 3">Q3-56</strain>
    </source>
</reference>
<dbReference type="Gene3D" id="3.10.450.360">
    <property type="match status" value="1"/>
</dbReference>
<evidence type="ECO:0000313" key="3">
    <source>
        <dbReference type="Proteomes" id="UP000612680"/>
    </source>
</evidence>
<name>A0ABX7IB73_9BACT</name>
<keyword evidence="1" id="KW-0732">Signal</keyword>
<evidence type="ECO:0000313" key="2">
    <source>
        <dbReference type="EMBL" id="QRR03371.1"/>
    </source>
</evidence>
<keyword evidence="3" id="KW-1185">Reference proteome</keyword>
<accession>A0ABX7IB73</accession>
<organism evidence="2 3">
    <name type="scientific">Dyadobacter sandarakinus</name>
    <dbReference type="NCBI Taxonomy" id="2747268"/>
    <lineage>
        <taxon>Bacteria</taxon>
        <taxon>Pseudomonadati</taxon>
        <taxon>Bacteroidota</taxon>
        <taxon>Cytophagia</taxon>
        <taxon>Cytophagales</taxon>
        <taxon>Spirosomataceae</taxon>
        <taxon>Dyadobacter</taxon>
    </lineage>
</organism>
<dbReference type="Proteomes" id="UP000612680">
    <property type="component" value="Chromosome"/>
</dbReference>
<gene>
    <name evidence="2" type="ORF">HWI92_21870</name>
</gene>
<proteinExistence type="predicted"/>
<dbReference type="EMBL" id="CP056775">
    <property type="protein sequence ID" value="QRR03371.1"/>
    <property type="molecule type" value="Genomic_DNA"/>
</dbReference>
<sequence length="100" mass="10979">MIKKTILALMLGLTGFQASLYAGTSPNSLPCIMQDKVAVRPDDLPEAVKSTLTSDAYAGWQVTSAFLITREDNSQYFEINLKKGEESMTANIDKFGKKVD</sequence>
<evidence type="ECO:0000256" key="1">
    <source>
        <dbReference type="SAM" id="SignalP"/>
    </source>
</evidence>